<evidence type="ECO:0000256" key="1">
    <source>
        <dbReference type="ARBA" id="ARBA00004141"/>
    </source>
</evidence>
<dbReference type="InterPro" id="IPR051717">
    <property type="entry name" value="MFS_MFSD6"/>
</dbReference>
<evidence type="ECO:0000256" key="2">
    <source>
        <dbReference type="ARBA" id="ARBA00005241"/>
    </source>
</evidence>
<feature type="transmembrane region" description="Helical" evidence="6">
    <location>
        <begin position="32"/>
        <end position="52"/>
    </location>
</feature>
<evidence type="ECO:0000313" key="10">
    <source>
        <dbReference type="Proteomes" id="UP000663832"/>
    </source>
</evidence>
<feature type="domain" description="Major facilitator superfamily associated" evidence="7">
    <location>
        <begin position="27"/>
        <end position="540"/>
    </location>
</feature>
<evidence type="ECO:0000256" key="5">
    <source>
        <dbReference type="ARBA" id="ARBA00023136"/>
    </source>
</evidence>
<keyword evidence="4 6" id="KW-1133">Transmembrane helix</keyword>
<dbReference type="AlphaFoldDB" id="A0A813N812"/>
<dbReference type="GO" id="GO:0016020">
    <property type="term" value="C:membrane"/>
    <property type="evidence" value="ECO:0007669"/>
    <property type="project" value="UniProtKB-SubCell"/>
</dbReference>
<evidence type="ECO:0000259" key="7">
    <source>
        <dbReference type="Pfam" id="PF12832"/>
    </source>
</evidence>
<keyword evidence="5 6" id="KW-0472">Membrane</keyword>
<evidence type="ECO:0000256" key="6">
    <source>
        <dbReference type="SAM" id="Phobius"/>
    </source>
</evidence>
<proteinExistence type="inferred from homology"/>
<feature type="transmembrane region" description="Helical" evidence="6">
    <location>
        <begin position="307"/>
        <end position="329"/>
    </location>
</feature>
<name>A0A813N812_9BILA</name>
<comment type="subcellular location">
    <subcellularLocation>
        <location evidence="1">Membrane</location>
        <topology evidence="1">Multi-pass membrane protein</topology>
    </subcellularLocation>
</comment>
<dbReference type="SUPFAM" id="SSF103473">
    <property type="entry name" value="MFS general substrate transporter"/>
    <property type="match status" value="1"/>
</dbReference>
<comment type="caution">
    <text evidence="8">The sequence shown here is derived from an EMBL/GenBank/DDBJ whole genome shotgun (WGS) entry which is preliminary data.</text>
</comment>
<dbReference type="Gene3D" id="1.20.1250.20">
    <property type="entry name" value="MFS general substrate transporter like domains"/>
    <property type="match status" value="2"/>
</dbReference>
<evidence type="ECO:0000313" key="11">
    <source>
        <dbReference type="Proteomes" id="UP000663877"/>
    </source>
</evidence>
<comment type="similarity">
    <text evidence="2">Belongs to the major facilitator superfamily. MFSD6 family.</text>
</comment>
<evidence type="ECO:0000313" key="9">
    <source>
        <dbReference type="EMBL" id="CAF1569502.1"/>
    </source>
</evidence>
<feature type="transmembrane region" description="Helical" evidence="6">
    <location>
        <begin position="469"/>
        <end position="489"/>
    </location>
</feature>
<dbReference type="PANTHER" id="PTHR16172:SF41">
    <property type="entry name" value="MAJOR FACILITATOR SUPERFAMILY DOMAIN-CONTAINING PROTEIN 6-LIKE"/>
    <property type="match status" value="1"/>
</dbReference>
<dbReference type="EMBL" id="CAJNOI010000003">
    <property type="protein sequence ID" value="CAF0730897.1"/>
    <property type="molecule type" value="Genomic_DNA"/>
</dbReference>
<feature type="transmembrane region" description="Helical" evidence="6">
    <location>
        <begin position="537"/>
        <end position="558"/>
    </location>
</feature>
<dbReference type="InterPro" id="IPR036259">
    <property type="entry name" value="MFS_trans_sf"/>
</dbReference>
<gene>
    <name evidence="8" type="ORF">BJG266_LOCUS1154</name>
    <name evidence="9" type="ORF">QVE165_LOCUS48681</name>
</gene>
<evidence type="ECO:0000256" key="4">
    <source>
        <dbReference type="ARBA" id="ARBA00022989"/>
    </source>
</evidence>
<feature type="transmembrane region" description="Helical" evidence="6">
    <location>
        <begin position="441"/>
        <end position="457"/>
    </location>
</feature>
<feature type="transmembrane region" description="Helical" evidence="6">
    <location>
        <begin position="243"/>
        <end position="270"/>
    </location>
</feature>
<organism evidence="8 11">
    <name type="scientific">Adineta steineri</name>
    <dbReference type="NCBI Taxonomy" id="433720"/>
    <lineage>
        <taxon>Eukaryota</taxon>
        <taxon>Metazoa</taxon>
        <taxon>Spiralia</taxon>
        <taxon>Gnathifera</taxon>
        <taxon>Rotifera</taxon>
        <taxon>Eurotatoria</taxon>
        <taxon>Bdelloidea</taxon>
        <taxon>Adinetida</taxon>
        <taxon>Adinetidae</taxon>
        <taxon>Adineta</taxon>
    </lineage>
</organism>
<dbReference type="EMBL" id="CAJNOM010000834">
    <property type="protein sequence ID" value="CAF1569502.1"/>
    <property type="molecule type" value="Genomic_DNA"/>
</dbReference>
<protein>
    <recommendedName>
        <fullName evidence="7">Major facilitator superfamily associated domain-containing protein</fullName>
    </recommendedName>
</protein>
<feature type="transmembrane region" description="Helical" evidence="6">
    <location>
        <begin position="90"/>
        <end position="111"/>
    </location>
</feature>
<sequence length="606" mass="67985">MESPSMLAPTTDVVGPSPSVPFFQRYYFLLKAHYFLFFSAFGVLYPILNITLRGRGLSNTEISYINLIIPFLVFFTNPLVGFLADHSRRYLLTFNIILGITTILYGLMFILPSVKTHHIEANMINDYKLGRVLDFCASKEVATLCSARSDCGCSYQSYCKADNFLYNFTFTMKSTDTRQTVLNPEPATCGIEYRIPVDEYIRNYTSELSIFNGNNSSFAACEITCTTAHFCHGERYSQQIQYILLYSILFIIGTNLLSNTITIGASIGFATLPRADKFGEQRVFGTIGFGISALTASRLYKIFDTDIVYIIMFAILTTLCICITCFIRIPPQKDKENTTSDDIKTNEEILLDFSEQENKKKPVSQFKLAALIPLLKKIDVIIFFSLTFIWGMSYGGLDPYVFLYIDEIAPCASHLIVGWMSLISAASEVIALFVAGKMLKILGTNASSVIILIAFSIRFGGYYYIRRPYFLLFMETMHYFNFGILYVLIAQKADAIAPPGLAGTLQGVVYGVSFGLGRGVGLIISSFIYTRLQSRPLFLFFSLFNAAAAIVYGILFIVTREKPQSTNRTNNNPNVPKIVIDPDTNVNEELLNSSSTDKVENKFNEQ</sequence>
<evidence type="ECO:0000313" key="8">
    <source>
        <dbReference type="EMBL" id="CAF0730897.1"/>
    </source>
</evidence>
<dbReference type="OrthoDB" id="10029266at2759"/>
<feature type="transmembrane region" description="Helical" evidence="6">
    <location>
        <begin position="415"/>
        <end position="435"/>
    </location>
</feature>
<keyword evidence="10" id="KW-1185">Reference proteome</keyword>
<dbReference type="PANTHER" id="PTHR16172">
    <property type="entry name" value="MAJOR FACILITATOR SUPERFAMILY DOMAIN-CONTAINING PROTEIN 6-LIKE"/>
    <property type="match status" value="1"/>
</dbReference>
<reference evidence="8" key="1">
    <citation type="submission" date="2021-02" db="EMBL/GenBank/DDBJ databases">
        <authorList>
            <person name="Nowell W R."/>
        </authorList>
    </citation>
    <scope>NUCLEOTIDE SEQUENCE</scope>
</reference>
<dbReference type="Proteomes" id="UP000663832">
    <property type="component" value="Unassembled WGS sequence"/>
</dbReference>
<feature type="transmembrane region" description="Helical" evidence="6">
    <location>
        <begin position="64"/>
        <end position="84"/>
    </location>
</feature>
<feature type="transmembrane region" description="Helical" evidence="6">
    <location>
        <begin position="380"/>
        <end position="403"/>
    </location>
</feature>
<dbReference type="Pfam" id="PF12832">
    <property type="entry name" value="MFS_1_like"/>
    <property type="match status" value="1"/>
</dbReference>
<keyword evidence="3 6" id="KW-0812">Transmembrane</keyword>
<accession>A0A813N812</accession>
<dbReference type="Proteomes" id="UP000663877">
    <property type="component" value="Unassembled WGS sequence"/>
</dbReference>
<dbReference type="InterPro" id="IPR024989">
    <property type="entry name" value="MFS_assoc_dom"/>
</dbReference>
<evidence type="ECO:0000256" key="3">
    <source>
        <dbReference type="ARBA" id="ARBA00022692"/>
    </source>
</evidence>